<evidence type="ECO:0000313" key="2">
    <source>
        <dbReference type="Proteomes" id="UP001302072"/>
    </source>
</evidence>
<dbReference type="RefSeq" id="WP_311191640.1">
    <property type="nucleotide sequence ID" value="NZ_CP115541.1"/>
</dbReference>
<organism evidence="1 2">
    <name type="scientific">Stenotrophomonas oahuensis</name>
    <dbReference type="NCBI Taxonomy" id="3003271"/>
    <lineage>
        <taxon>Bacteria</taxon>
        <taxon>Pseudomonadati</taxon>
        <taxon>Pseudomonadota</taxon>
        <taxon>Gammaproteobacteria</taxon>
        <taxon>Lysobacterales</taxon>
        <taxon>Lysobacteraceae</taxon>
        <taxon>Stenotrophomonas</taxon>
    </lineage>
</organism>
<dbReference type="Proteomes" id="UP001302072">
    <property type="component" value="Chromosome"/>
</dbReference>
<gene>
    <name evidence="1" type="ORF">PDM29_19310</name>
</gene>
<keyword evidence="2" id="KW-1185">Reference proteome</keyword>
<protein>
    <submittedName>
        <fullName evidence="1">Uncharacterized protein</fullName>
    </submittedName>
</protein>
<accession>A0ABY9YPB8</accession>
<proteinExistence type="predicted"/>
<reference evidence="1 2" key="1">
    <citation type="submission" date="2022-12" db="EMBL/GenBank/DDBJ databases">
        <title>Two new species, Stenotrophomonas aracearum and Stenotrophomonas oahuensis, isolated from Anthurium (Araceae family) in Hawaii.</title>
        <authorList>
            <person name="Chunag S.C."/>
            <person name="Dobhal S."/>
            <person name="Alvarez A."/>
            <person name="Arif M."/>
        </authorList>
    </citation>
    <scope>NUCLEOTIDE SEQUENCE [LARGE SCALE GENOMIC DNA]</scope>
    <source>
        <strain evidence="1 2">A5586</strain>
    </source>
</reference>
<name>A0ABY9YPB8_9GAMM</name>
<sequence>MKDLMGNPLEAGDYFVYAHASCSSIYTNIGRVMPDGKFKSVTVYRDGGVGQYAGRPTSDRVVKTSAHLMSDRVQEALS</sequence>
<dbReference type="EMBL" id="CP115541">
    <property type="protein sequence ID" value="WNH52441.1"/>
    <property type="molecule type" value="Genomic_DNA"/>
</dbReference>
<evidence type="ECO:0000313" key="1">
    <source>
        <dbReference type="EMBL" id="WNH52441.1"/>
    </source>
</evidence>